<dbReference type="RefSeq" id="WP_097018975.1">
    <property type="nucleotide sequence ID" value="NZ_OBDZ01000027.1"/>
</dbReference>
<reference evidence="2" key="1">
    <citation type="submission" date="2017-09" db="EMBL/GenBank/DDBJ databases">
        <authorList>
            <person name="Varghese N."/>
            <person name="Submissions S."/>
        </authorList>
    </citation>
    <scope>NUCLEOTIDE SEQUENCE [LARGE SCALE GENOMIC DNA]</scope>
    <source>
        <strain evidence="2">MSL47</strain>
    </source>
</reference>
<gene>
    <name evidence="1" type="ORF">SAMN06265827_1277</name>
</gene>
<protein>
    <submittedName>
        <fullName evidence="1">Uncharacterized protein</fullName>
    </submittedName>
</protein>
<name>A0A285HXV0_9FIRM</name>
<evidence type="ECO:0000313" key="2">
    <source>
        <dbReference type="Proteomes" id="UP000219573"/>
    </source>
</evidence>
<keyword evidence="2" id="KW-1185">Reference proteome</keyword>
<sequence>MYYEKFIDLKPKIFDVVKLAKEYMRDYDALEKEYESKKDVDFMEEFDAFHDIESKQKLRNYLKSLTNDEIMILQTVMYIGRDERRKILESNFNYIFKQKFEVLGFELGKEIDRSAEISMMMSKSPLARYLIEGIGKLSYE</sequence>
<dbReference type="EMBL" id="OBDZ01000027">
    <property type="protein sequence ID" value="SNY40529.1"/>
    <property type="molecule type" value="Genomic_DNA"/>
</dbReference>
<evidence type="ECO:0000313" key="1">
    <source>
        <dbReference type="EMBL" id="SNY40529.1"/>
    </source>
</evidence>
<organism evidence="1 2">
    <name type="scientific">Orenia metallireducens</name>
    <dbReference type="NCBI Taxonomy" id="1413210"/>
    <lineage>
        <taxon>Bacteria</taxon>
        <taxon>Bacillati</taxon>
        <taxon>Bacillota</taxon>
        <taxon>Clostridia</taxon>
        <taxon>Halanaerobiales</taxon>
        <taxon>Halobacteroidaceae</taxon>
        <taxon>Orenia</taxon>
    </lineage>
</organism>
<dbReference type="Proteomes" id="UP000219573">
    <property type="component" value="Unassembled WGS sequence"/>
</dbReference>
<dbReference type="AlphaFoldDB" id="A0A285HXV0"/>
<proteinExistence type="predicted"/>
<accession>A0A285HXV0</accession>